<gene>
    <name evidence="1" type="ORF">Tci_402097</name>
</gene>
<dbReference type="AlphaFoldDB" id="A0A699HJV6"/>
<protein>
    <submittedName>
        <fullName evidence="1">Uncharacterized protein</fullName>
    </submittedName>
</protein>
<organism evidence="1">
    <name type="scientific">Tanacetum cinerariifolium</name>
    <name type="common">Dalmatian daisy</name>
    <name type="synonym">Chrysanthemum cinerariifolium</name>
    <dbReference type="NCBI Taxonomy" id="118510"/>
    <lineage>
        <taxon>Eukaryota</taxon>
        <taxon>Viridiplantae</taxon>
        <taxon>Streptophyta</taxon>
        <taxon>Embryophyta</taxon>
        <taxon>Tracheophyta</taxon>
        <taxon>Spermatophyta</taxon>
        <taxon>Magnoliopsida</taxon>
        <taxon>eudicotyledons</taxon>
        <taxon>Gunneridae</taxon>
        <taxon>Pentapetalae</taxon>
        <taxon>asterids</taxon>
        <taxon>campanulids</taxon>
        <taxon>Asterales</taxon>
        <taxon>Asteraceae</taxon>
        <taxon>Asteroideae</taxon>
        <taxon>Anthemideae</taxon>
        <taxon>Anthemidinae</taxon>
        <taxon>Tanacetum</taxon>
    </lineage>
</organism>
<name>A0A699HJV6_TANCI</name>
<sequence>DIEALRARAEAAEQRAHILHMSLGAAHMDIRDLTECRRDDRLEMAELRSRAQDIEARICDLERHLGP</sequence>
<feature type="non-terminal residue" evidence="1">
    <location>
        <position position="1"/>
    </location>
</feature>
<proteinExistence type="predicted"/>
<evidence type="ECO:0000313" key="1">
    <source>
        <dbReference type="EMBL" id="GEY30123.1"/>
    </source>
</evidence>
<reference evidence="1" key="1">
    <citation type="journal article" date="2019" name="Sci. Rep.">
        <title>Draft genome of Tanacetum cinerariifolium, the natural source of mosquito coil.</title>
        <authorList>
            <person name="Yamashiro T."/>
            <person name="Shiraishi A."/>
            <person name="Satake H."/>
            <person name="Nakayama K."/>
        </authorList>
    </citation>
    <scope>NUCLEOTIDE SEQUENCE</scope>
</reference>
<accession>A0A699HJV6</accession>
<dbReference type="EMBL" id="BKCJ010167310">
    <property type="protein sequence ID" value="GEY30123.1"/>
    <property type="molecule type" value="Genomic_DNA"/>
</dbReference>
<comment type="caution">
    <text evidence="1">The sequence shown here is derived from an EMBL/GenBank/DDBJ whole genome shotgun (WGS) entry which is preliminary data.</text>
</comment>